<feature type="region of interest" description="Disordered" evidence="1">
    <location>
        <begin position="1"/>
        <end position="27"/>
    </location>
</feature>
<dbReference type="EMBL" id="GBRH01268709">
    <property type="protein sequence ID" value="JAD29186.1"/>
    <property type="molecule type" value="Transcribed_RNA"/>
</dbReference>
<organism evidence="2">
    <name type="scientific">Arundo donax</name>
    <name type="common">Giant reed</name>
    <name type="synonym">Donax arundinaceus</name>
    <dbReference type="NCBI Taxonomy" id="35708"/>
    <lineage>
        <taxon>Eukaryota</taxon>
        <taxon>Viridiplantae</taxon>
        <taxon>Streptophyta</taxon>
        <taxon>Embryophyta</taxon>
        <taxon>Tracheophyta</taxon>
        <taxon>Spermatophyta</taxon>
        <taxon>Magnoliopsida</taxon>
        <taxon>Liliopsida</taxon>
        <taxon>Poales</taxon>
        <taxon>Poaceae</taxon>
        <taxon>PACMAD clade</taxon>
        <taxon>Arundinoideae</taxon>
        <taxon>Arundineae</taxon>
        <taxon>Arundo</taxon>
    </lineage>
</organism>
<evidence type="ECO:0000313" key="2">
    <source>
        <dbReference type="EMBL" id="JAD29186.1"/>
    </source>
</evidence>
<reference evidence="2" key="1">
    <citation type="submission" date="2014-09" db="EMBL/GenBank/DDBJ databases">
        <authorList>
            <person name="Magalhaes I.L.F."/>
            <person name="Oliveira U."/>
            <person name="Santos F.R."/>
            <person name="Vidigal T.H.D.A."/>
            <person name="Brescovit A.D."/>
            <person name="Santos A.J."/>
        </authorList>
    </citation>
    <scope>NUCLEOTIDE SEQUENCE</scope>
    <source>
        <tissue evidence="2">Shoot tissue taken approximately 20 cm above the soil surface</tissue>
    </source>
</reference>
<sequence length="27" mass="3014">MQPTSNKTPTLTAKRRKETPLSSISQL</sequence>
<protein>
    <submittedName>
        <fullName evidence="2">Uncharacterized protein</fullName>
    </submittedName>
</protein>
<evidence type="ECO:0000256" key="1">
    <source>
        <dbReference type="SAM" id="MobiDB-lite"/>
    </source>
</evidence>
<dbReference type="AlphaFoldDB" id="A0A0A8YS20"/>
<reference evidence="2" key="2">
    <citation type="journal article" date="2015" name="Data Brief">
        <title>Shoot transcriptome of the giant reed, Arundo donax.</title>
        <authorList>
            <person name="Barrero R.A."/>
            <person name="Guerrero F.D."/>
            <person name="Moolhuijzen P."/>
            <person name="Goolsby J.A."/>
            <person name="Tidwell J."/>
            <person name="Bellgard S.E."/>
            <person name="Bellgard M.I."/>
        </authorList>
    </citation>
    <scope>NUCLEOTIDE SEQUENCE</scope>
    <source>
        <tissue evidence="2">Shoot tissue taken approximately 20 cm above the soil surface</tissue>
    </source>
</reference>
<proteinExistence type="predicted"/>
<accession>A0A0A8YS20</accession>
<name>A0A0A8YS20_ARUDO</name>
<feature type="compositionally biased region" description="Polar residues" evidence="1">
    <location>
        <begin position="1"/>
        <end position="11"/>
    </location>
</feature>